<name>A0A6C0CPZ8_9ZZZZ</name>
<protein>
    <submittedName>
        <fullName evidence="2">Uncharacterized protein</fullName>
    </submittedName>
</protein>
<organism evidence="2">
    <name type="scientific">viral metagenome</name>
    <dbReference type="NCBI Taxonomy" id="1070528"/>
    <lineage>
        <taxon>unclassified sequences</taxon>
        <taxon>metagenomes</taxon>
        <taxon>organismal metagenomes</taxon>
    </lineage>
</organism>
<evidence type="ECO:0000256" key="1">
    <source>
        <dbReference type="SAM" id="MobiDB-lite"/>
    </source>
</evidence>
<feature type="region of interest" description="Disordered" evidence="1">
    <location>
        <begin position="115"/>
        <end position="134"/>
    </location>
</feature>
<feature type="compositionally biased region" description="Basic residues" evidence="1">
    <location>
        <begin position="115"/>
        <end position="126"/>
    </location>
</feature>
<dbReference type="EMBL" id="MN739459">
    <property type="protein sequence ID" value="QHT05764.1"/>
    <property type="molecule type" value="Genomic_DNA"/>
</dbReference>
<proteinExistence type="predicted"/>
<accession>A0A6C0CPZ8</accession>
<reference evidence="2" key="1">
    <citation type="journal article" date="2020" name="Nature">
        <title>Giant virus diversity and host interactions through global metagenomics.</title>
        <authorList>
            <person name="Schulz F."/>
            <person name="Roux S."/>
            <person name="Paez-Espino D."/>
            <person name="Jungbluth S."/>
            <person name="Walsh D.A."/>
            <person name="Denef V.J."/>
            <person name="McMahon K.D."/>
            <person name="Konstantinidis K.T."/>
            <person name="Eloe-Fadrosh E.A."/>
            <person name="Kyrpides N.C."/>
            <person name="Woyke T."/>
        </authorList>
    </citation>
    <scope>NUCLEOTIDE SEQUENCE</scope>
    <source>
        <strain evidence="2">GVMAG-M-3300021389-45</strain>
    </source>
</reference>
<sequence>MTTVIRDKARKKGLRLTKNVKGKRVDKTDKALKKEIEKLNDGSFKNKIRETKKTIKMCKGVLNVLTKYKTPIMIRSTNKGTVFTKPQTIFEMPKKPPPPPPKKPSAALMNQIKANMKRRGLKKKANKTSITTVA</sequence>
<dbReference type="AlphaFoldDB" id="A0A6C0CPZ8"/>
<evidence type="ECO:0000313" key="2">
    <source>
        <dbReference type="EMBL" id="QHT05764.1"/>
    </source>
</evidence>